<name>A0A0F9RWA9_9ZZZZ</name>
<protein>
    <submittedName>
        <fullName evidence="1">Uncharacterized protein</fullName>
    </submittedName>
</protein>
<gene>
    <name evidence="1" type="ORF">LCGC14_0529290</name>
</gene>
<reference evidence="1" key="1">
    <citation type="journal article" date="2015" name="Nature">
        <title>Complex archaea that bridge the gap between prokaryotes and eukaryotes.</title>
        <authorList>
            <person name="Spang A."/>
            <person name="Saw J.H."/>
            <person name="Jorgensen S.L."/>
            <person name="Zaremba-Niedzwiedzka K."/>
            <person name="Martijn J."/>
            <person name="Lind A.E."/>
            <person name="van Eijk R."/>
            <person name="Schleper C."/>
            <person name="Guy L."/>
            <person name="Ettema T.J."/>
        </authorList>
    </citation>
    <scope>NUCLEOTIDE SEQUENCE</scope>
</reference>
<dbReference type="AlphaFoldDB" id="A0A0F9RWA9"/>
<accession>A0A0F9RWA9</accession>
<evidence type="ECO:0000313" key="1">
    <source>
        <dbReference type="EMBL" id="KKN60730.1"/>
    </source>
</evidence>
<comment type="caution">
    <text evidence="1">The sequence shown here is derived from an EMBL/GenBank/DDBJ whole genome shotgun (WGS) entry which is preliminary data.</text>
</comment>
<organism evidence="1">
    <name type="scientific">marine sediment metagenome</name>
    <dbReference type="NCBI Taxonomy" id="412755"/>
    <lineage>
        <taxon>unclassified sequences</taxon>
        <taxon>metagenomes</taxon>
        <taxon>ecological metagenomes</taxon>
    </lineage>
</organism>
<sequence length="74" mass="8685">MRPYDLKALKWADIILTELVRTGYRIPTLLNRNDIEQEELQVVRRLNAWTYVLLQHLEMGGEKFSAEEALPEGE</sequence>
<dbReference type="EMBL" id="LAZR01000685">
    <property type="protein sequence ID" value="KKN60730.1"/>
    <property type="molecule type" value="Genomic_DNA"/>
</dbReference>
<proteinExistence type="predicted"/>